<feature type="non-terminal residue" evidence="1">
    <location>
        <position position="1"/>
    </location>
</feature>
<evidence type="ECO:0000313" key="2">
    <source>
        <dbReference type="Proteomes" id="UP001596023"/>
    </source>
</evidence>
<keyword evidence="2" id="KW-1185">Reference proteome</keyword>
<feature type="non-terminal residue" evidence="1">
    <location>
        <position position="517"/>
    </location>
</feature>
<dbReference type="Proteomes" id="UP001596023">
    <property type="component" value="Unassembled WGS sequence"/>
</dbReference>
<dbReference type="EMBL" id="JBHSGN010000230">
    <property type="protein sequence ID" value="MFC4677217.1"/>
    <property type="molecule type" value="Genomic_DNA"/>
</dbReference>
<comment type="caution">
    <text evidence="1">The sequence shown here is derived from an EMBL/GenBank/DDBJ whole genome shotgun (WGS) entry which is preliminary data.</text>
</comment>
<gene>
    <name evidence="1" type="ORF">ACFO6W_26410</name>
</gene>
<name>A0ABV9L3X0_9BACT</name>
<organism evidence="1 2">
    <name type="scientific">Dysgonomonas termitidis</name>
    <dbReference type="NCBI Taxonomy" id="1516126"/>
    <lineage>
        <taxon>Bacteria</taxon>
        <taxon>Pseudomonadati</taxon>
        <taxon>Bacteroidota</taxon>
        <taxon>Bacteroidia</taxon>
        <taxon>Bacteroidales</taxon>
        <taxon>Dysgonomonadaceae</taxon>
        <taxon>Dysgonomonas</taxon>
    </lineage>
</organism>
<sequence>AMPADEAKVNTVDVLCFQTDPGYPTDVDRGTFLYRATVGYTAGASTFSVILAEQAENQTLVVLANCRTQVESLLSTISRGDTKASVISSLVLSQSTAFDASTMTGIPMWGEITNQDVTASYAPVGLQVFLTRMLARINITNTEADFVLQEAYLYNPRQKGSMIPDNWNSVQKIVNAPTVVAGAEMPRGTTFGPFTTSATNKIENKIFTFEADNIAKAGADPLDATCLVVGGLYKGTTSYYRVEMKDYGGDNFIDVKRNYTYNVTLDGIDFEGAGQPADAYTGRAMIKATVEAWNDRHAMVTAGNNHLKVSTNVLSFPSSVGNDIIDVFTDHPDGWVIDKIEGPSGETIDWLTATPDNGAANVTQPLTIDVLEAGLVNRSAFIHLKADNMTVVITVNQLRKETLTLSKNIDAAGSFNDISGLYNSNEEVQLPATSDNDGYVWDGWYNTSSGQKVAGDPRQPVISLTNGYNHEYQARWIEIPTIKQGTKLGTGDGHLLFNGEEGPYYPYDGETIIVTGT</sequence>
<reference evidence="2" key="1">
    <citation type="journal article" date="2019" name="Int. J. Syst. Evol. Microbiol.">
        <title>The Global Catalogue of Microorganisms (GCM) 10K type strain sequencing project: providing services to taxonomists for standard genome sequencing and annotation.</title>
        <authorList>
            <consortium name="The Broad Institute Genomics Platform"/>
            <consortium name="The Broad Institute Genome Sequencing Center for Infectious Disease"/>
            <person name="Wu L."/>
            <person name="Ma J."/>
        </authorList>
    </citation>
    <scope>NUCLEOTIDE SEQUENCE [LARGE SCALE GENOMIC DNA]</scope>
    <source>
        <strain evidence="2">CCUG 66188</strain>
    </source>
</reference>
<proteinExistence type="predicted"/>
<accession>A0ABV9L3X0</accession>
<evidence type="ECO:0000313" key="1">
    <source>
        <dbReference type="EMBL" id="MFC4677217.1"/>
    </source>
</evidence>
<dbReference type="RefSeq" id="WP_380002171.1">
    <property type="nucleotide sequence ID" value="NZ_JBHSGN010000230.1"/>
</dbReference>
<protein>
    <submittedName>
        <fullName evidence="1">Uncharacterized protein</fullName>
    </submittedName>
</protein>